<reference evidence="3" key="1">
    <citation type="submission" date="2016-11" db="UniProtKB">
        <authorList>
            <consortium name="WormBaseParasite"/>
        </authorList>
    </citation>
    <scope>IDENTIFICATION</scope>
</reference>
<feature type="signal peptide" evidence="1">
    <location>
        <begin position="1"/>
        <end position="16"/>
    </location>
</feature>
<organism evidence="2 3">
    <name type="scientific">Steinernema glaseri</name>
    <dbReference type="NCBI Taxonomy" id="37863"/>
    <lineage>
        <taxon>Eukaryota</taxon>
        <taxon>Metazoa</taxon>
        <taxon>Ecdysozoa</taxon>
        <taxon>Nematoda</taxon>
        <taxon>Chromadorea</taxon>
        <taxon>Rhabditida</taxon>
        <taxon>Tylenchina</taxon>
        <taxon>Panagrolaimomorpha</taxon>
        <taxon>Strongyloidoidea</taxon>
        <taxon>Steinernematidae</taxon>
        <taxon>Steinernema</taxon>
    </lineage>
</organism>
<feature type="chain" id="PRO_5009313260" evidence="1">
    <location>
        <begin position="17"/>
        <end position="123"/>
    </location>
</feature>
<keyword evidence="2" id="KW-1185">Reference proteome</keyword>
<evidence type="ECO:0000256" key="1">
    <source>
        <dbReference type="SAM" id="SignalP"/>
    </source>
</evidence>
<sequence length="123" mass="14217">MFKANVIMVRIRFLLGCTHFLCKSPGRPSQRSDRSHHSIRSTTDVIVLRGHTHHLLGSKITGDNQLCPIFRTHPTRPDRRTSAGNIENKGEKRESIDPFCWYWTTAANLKYTLRNMFVPILNE</sequence>
<dbReference type="WBParaSite" id="L893_g2499.t1">
    <property type="protein sequence ID" value="L893_g2499.t1"/>
    <property type="gene ID" value="L893_g2499"/>
</dbReference>
<dbReference type="Proteomes" id="UP000095287">
    <property type="component" value="Unplaced"/>
</dbReference>
<accession>A0A1I7ZCK1</accession>
<protein>
    <submittedName>
        <fullName evidence="3">Secreted protein</fullName>
    </submittedName>
</protein>
<evidence type="ECO:0000313" key="2">
    <source>
        <dbReference type="Proteomes" id="UP000095287"/>
    </source>
</evidence>
<evidence type="ECO:0000313" key="3">
    <source>
        <dbReference type="WBParaSite" id="L893_g2499.t1"/>
    </source>
</evidence>
<proteinExistence type="predicted"/>
<dbReference type="AlphaFoldDB" id="A0A1I7ZCK1"/>
<keyword evidence="1" id="KW-0732">Signal</keyword>
<name>A0A1I7ZCK1_9BILA</name>